<accession>Q5B1J6</accession>
<dbReference type="EMBL" id="BN001305">
    <property type="protein sequence ID" value="CBF81616.1"/>
    <property type="molecule type" value="Genomic_DNA"/>
</dbReference>
<dbReference type="AlphaFoldDB" id="Q5B1J6"/>
<evidence type="ECO:0000313" key="3">
    <source>
        <dbReference type="Proteomes" id="UP000000560"/>
    </source>
</evidence>
<name>Q5B1J6_EMENI</name>
<dbReference type="VEuPathDB" id="FungiDB:AN5584"/>
<feature type="region of interest" description="Disordered" evidence="1">
    <location>
        <begin position="199"/>
        <end position="218"/>
    </location>
</feature>
<dbReference type="InParanoid" id="Q5B1J6"/>
<dbReference type="GeneID" id="2871876"/>
<proteinExistence type="predicted"/>
<keyword evidence="3" id="KW-1185">Reference proteome</keyword>
<evidence type="ECO:0000313" key="2">
    <source>
        <dbReference type="EMBL" id="CBF81616.1"/>
    </source>
</evidence>
<gene>
    <name evidence="2" type="ORF">ANIA_05584</name>
</gene>
<evidence type="ECO:0000256" key="1">
    <source>
        <dbReference type="SAM" id="MobiDB-lite"/>
    </source>
</evidence>
<organism evidence="2 3">
    <name type="scientific">Emericella nidulans (strain FGSC A4 / ATCC 38163 / CBS 112.46 / NRRL 194 / M139)</name>
    <name type="common">Aspergillus nidulans</name>
    <dbReference type="NCBI Taxonomy" id="227321"/>
    <lineage>
        <taxon>Eukaryota</taxon>
        <taxon>Fungi</taxon>
        <taxon>Dikarya</taxon>
        <taxon>Ascomycota</taxon>
        <taxon>Pezizomycotina</taxon>
        <taxon>Eurotiomycetes</taxon>
        <taxon>Eurotiomycetidae</taxon>
        <taxon>Eurotiales</taxon>
        <taxon>Aspergillaceae</taxon>
        <taxon>Aspergillus</taxon>
        <taxon>Aspergillus subgen. Nidulantes</taxon>
    </lineage>
</organism>
<dbReference type="RefSeq" id="XP_663188.1">
    <property type="nucleotide sequence ID" value="XM_658096.1"/>
</dbReference>
<dbReference type="Proteomes" id="UP000000560">
    <property type="component" value="Chromosome V"/>
</dbReference>
<accession>C8VG21</accession>
<dbReference type="HOGENOM" id="CLU_1266877_0_0_1"/>
<protein>
    <submittedName>
        <fullName evidence="2">Uncharacterized protein</fullName>
    </submittedName>
</protein>
<sequence length="218" mass="23596">MPPECRRGQAGALLVMGAMQPATLSVPMSRHGASLSGPGKRQQGQAQRRDWKKLHSPQSFVLKDGQRLMIKRGLSLLSSVMAIGSDMELCVNMGGKHAVYLLRWAAEDPSPMYLGDPDSGLGSGSTVTERDCKYELDRLSIRSIFAGVVGNPEIEFRSAVLLFGPGIQIAEFYPNICLYDSGYGLVSFPSANQDPLLADGVAPDPKPLDANAMKWRSD</sequence>
<reference evidence="3" key="2">
    <citation type="journal article" date="2009" name="Fungal Genet. Biol.">
        <title>The 2008 update of the Aspergillus nidulans genome annotation: a community effort.</title>
        <authorList>
            <person name="Wortman J.R."/>
            <person name="Gilsenan J.M."/>
            <person name="Joardar V."/>
            <person name="Deegan J."/>
            <person name="Clutterbuck J."/>
            <person name="Andersen M.R."/>
            <person name="Archer D."/>
            <person name="Bencina M."/>
            <person name="Braus G."/>
            <person name="Coutinho P."/>
            <person name="von Dohren H."/>
            <person name="Doonan J."/>
            <person name="Driessen A.J."/>
            <person name="Durek P."/>
            <person name="Espeso E."/>
            <person name="Fekete E."/>
            <person name="Flipphi M."/>
            <person name="Estrada C.G."/>
            <person name="Geysens S."/>
            <person name="Goldman G."/>
            <person name="de Groot P.W."/>
            <person name="Hansen K."/>
            <person name="Harris S.D."/>
            <person name="Heinekamp T."/>
            <person name="Helmstaedt K."/>
            <person name="Henrissat B."/>
            <person name="Hofmann G."/>
            <person name="Homan T."/>
            <person name="Horio T."/>
            <person name="Horiuchi H."/>
            <person name="James S."/>
            <person name="Jones M."/>
            <person name="Karaffa L."/>
            <person name="Karanyi Z."/>
            <person name="Kato M."/>
            <person name="Keller N."/>
            <person name="Kelly D.E."/>
            <person name="Kiel J.A."/>
            <person name="Kim J.M."/>
            <person name="van der Klei I.J."/>
            <person name="Klis F.M."/>
            <person name="Kovalchuk A."/>
            <person name="Krasevec N."/>
            <person name="Kubicek C.P."/>
            <person name="Liu B."/>
            <person name="Maccabe A."/>
            <person name="Meyer V."/>
            <person name="Mirabito P."/>
            <person name="Miskei M."/>
            <person name="Mos M."/>
            <person name="Mullins J."/>
            <person name="Nelson D.R."/>
            <person name="Nielsen J."/>
            <person name="Oakley B.R."/>
            <person name="Osmani S.A."/>
            <person name="Pakula T."/>
            <person name="Paszewski A."/>
            <person name="Paulsen I."/>
            <person name="Pilsyk S."/>
            <person name="Pocsi I."/>
            <person name="Punt P.J."/>
            <person name="Ram A.F."/>
            <person name="Ren Q."/>
            <person name="Robellet X."/>
            <person name="Robson G."/>
            <person name="Seiboth B."/>
            <person name="van Solingen P."/>
            <person name="Specht T."/>
            <person name="Sun J."/>
            <person name="Taheri-Talesh N."/>
            <person name="Takeshita N."/>
            <person name="Ussery D."/>
            <person name="vanKuyk P.A."/>
            <person name="Visser H."/>
            <person name="van de Vondervoort P.J."/>
            <person name="de Vries R.P."/>
            <person name="Walton J."/>
            <person name="Xiang X."/>
            <person name="Xiong Y."/>
            <person name="Zeng A.P."/>
            <person name="Brandt B.W."/>
            <person name="Cornell M.J."/>
            <person name="van den Hondel C.A."/>
            <person name="Visser J."/>
            <person name="Oliver S.G."/>
            <person name="Turner G."/>
        </authorList>
    </citation>
    <scope>GENOME REANNOTATION</scope>
    <source>
        <strain evidence="3">FGSC A4 / ATCC 38163 / CBS 112.46 / NRRL 194 / M139</strain>
    </source>
</reference>
<dbReference type="KEGG" id="ani:ANIA_05584"/>
<reference evidence="3" key="1">
    <citation type="journal article" date="2005" name="Nature">
        <title>Sequencing of Aspergillus nidulans and comparative analysis with A. fumigatus and A. oryzae.</title>
        <authorList>
            <person name="Galagan J.E."/>
            <person name="Calvo S.E."/>
            <person name="Cuomo C."/>
            <person name="Ma L.J."/>
            <person name="Wortman J.R."/>
            <person name="Batzoglou S."/>
            <person name="Lee S.I."/>
            <person name="Basturkmen M."/>
            <person name="Spevak C.C."/>
            <person name="Clutterbuck J."/>
            <person name="Kapitonov V."/>
            <person name="Jurka J."/>
            <person name="Scazzocchio C."/>
            <person name="Farman M."/>
            <person name="Butler J."/>
            <person name="Purcell S."/>
            <person name="Harris S."/>
            <person name="Braus G.H."/>
            <person name="Draht O."/>
            <person name="Busch S."/>
            <person name="D'Enfert C."/>
            <person name="Bouchier C."/>
            <person name="Goldman G.H."/>
            <person name="Bell-Pedersen D."/>
            <person name="Griffiths-Jones S."/>
            <person name="Doonan J.H."/>
            <person name="Yu J."/>
            <person name="Vienken K."/>
            <person name="Pain A."/>
            <person name="Freitag M."/>
            <person name="Selker E.U."/>
            <person name="Archer D.B."/>
            <person name="Penalva M.A."/>
            <person name="Oakley B.R."/>
            <person name="Momany M."/>
            <person name="Tanaka T."/>
            <person name="Kumagai T."/>
            <person name="Asai K."/>
            <person name="Machida M."/>
            <person name="Nierman W.C."/>
            <person name="Denning D.W."/>
            <person name="Caddick M."/>
            <person name="Hynes M."/>
            <person name="Paoletti M."/>
            <person name="Fischer R."/>
            <person name="Miller B."/>
            <person name="Dyer P."/>
            <person name="Sachs M.S."/>
            <person name="Osmani S.A."/>
            <person name="Birren B.W."/>
        </authorList>
    </citation>
    <scope>NUCLEOTIDE SEQUENCE [LARGE SCALE GENOMIC DNA]</scope>
    <source>
        <strain evidence="3">FGSC A4 / ATCC 38163 / CBS 112.46 / NRRL 194 / M139</strain>
    </source>
</reference>
<feature type="region of interest" description="Disordered" evidence="1">
    <location>
        <begin position="27"/>
        <end position="54"/>
    </location>
</feature>